<organism evidence="1 2">
    <name type="scientific">Sinomonas terricola</name>
    <dbReference type="NCBI Taxonomy" id="3110330"/>
    <lineage>
        <taxon>Bacteria</taxon>
        <taxon>Bacillati</taxon>
        <taxon>Actinomycetota</taxon>
        <taxon>Actinomycetes</taxon>
        <taxon>Micrococcales</taxon>
        <taxon>Micrococcaceae</taxon>
        <taxon>Sinomonas</taxon>
    </lineage>
</organism>
<protein>
    <recommendedName>
        <fullName evidence="3">Tetracyclin repressor-like C-terminal domain-containing protein</fullName>
    </recommendedName>
</protein>
<reference evidence="1 2" key="1">
    <citation type="submission" date="2023-12" db="EMBL/GenBank/DDBJ databases">
        <title>Sinomonas terricola sp. nov, isolated from litchi orchard soil in Guangdong, PR China.</title>
        <authorList>
            <person name="Jiaxin W."/>
            <person name="Yang Z."/>
            <person name="Honghui Z."/>
        </authorList>
    </citation>
    <scope>NUCLEOTIDE SEQUENCE [LARGE SCALE GENOMIC DNA]</scope>
    <source>
        <strain evidence="1 2">JGH33</strain>
    </source>
</reference>
<dbReference type="EMBL" id="JAYGGQ010000014">
    <property type="protein sequence ID" value="MEA5456468.1"/>
    <property type="molecule type" value="Genomic_DNA"/>
</dbReference>
<gene>
    <name evidence="1" type="ORF">SPF06_17190</name>
</gene>
<sequence length="264" mass="29256">MEHGDHDVVSHDVNLEGIVTRLNRVRARTRARLANSELTRAFLDTALALADEAFRSRSVFVSEDVSPALGYLSRARIVARTLGDYPGLVPTEAKFRDRWAGQQDFLADFVSYALSVRQIRFERALAECSRELRDSGEDFSRALHRFAYEATTVMLDVPAHRLQLFAIAAASADPSASASIARLYASLSDIWFRECVGLAEWFGVELRAGLSLEEFSIIVQSAMEGMGLRMIAGLDEPLVDHERKTSLIGTLMLALVVAPPDAER</sequence>
<keyword evidence="2" id="KW-1185">Reference proteome</keyword>
<dbReference type="RefSeq" id="WP_323280357.1">
    <property type="nucleotide sequence ID" value="NZ_JAYGGQ010000014.1"/>
</dbReference>
<evidence type="ECO:0000313" key="2">
    <source>
        <dbReference type="Proteomes" id="UP001304769"/>
    </source>
</evidence>
<accession>A0ABU5T9U9</accession>
<comment type="caution">
    <text evidence="1">The sequence shown here is derived from an EMBL/GenBank/DDBJ whole genome shotgun (WGS) entry which is preliminary data.</text>
</comment>
<name>A0ABU5T9U9_9MICC</name>
<dbReference type="Proteomes" id="UP001304769">
    <property type="component" value="Unassembled WGS sequence"/>
</dbReference>
<proteinExistence type="predicted"/>
<evidence type="ECO:0008006" key="3">
    <source>
        <dbReference type="Google" id="ProtNLM"/>
    </source>
</evidence>
<evidence type="ECO:0000313" key="1">
    <source>
        <dbReference type="EMBL" id="MEA5456468.1"/>
    </source>
</evidence>